<dbReference type="PRINTS" id="PR00080">
    <property type="entry name" value="SDRFAMILY"/>
</dbReference>
<accession>A0A1B6JYN2</accession>
<dbReference type="PANTHER" id="PTHR43157:SF73">
    <property type="entry name" value="WW DOMAIN-CONTAINING OXIDOREDUCTASE-LIKE PROTEIN"/>
    <property type="match status" value="1"/>
</dbReference>
<dbReference type="GO" id="GO:0016491">
    <property type="term" value="F:oxidoreductase activity"/>
    <property type="evidence" value="ECO:0007669"/>
    <property type="project" value="UniProtKB-KW"/>
</dbReference>
<dbReference type="PRINTS" id="PR00081">
    <property type="entry name" value="GDHRDH"/>
</dbReference>
<dbReference type="EMBL" id="GECU01003414">
    <property type="protein sequence ID" value="JAT04293.1"/>
    <property type="molecule type" value="Transcribed_RNA"/>
</dbReference>
<comment type="similarity">
    <text evidence="2">Belongs to the short-chain dehydrogenases/reductases (SDR) family.</text>
</comment>
<dbReference type="InterPro" id="IPR002347">
    <property type="entry name" value="SDR_fam"/>
</dbReference>
<evidence type="ECO:0000256" key="2">
    <source>
        <dbReference type="RuleBase" id="RU000363"/>
    </source>
</evidence>
<reference evidence="3" key="1">
    <citation type="submission" date="2015-11" db="EMBL/GenBank/DDBJ databases">
        <title>De novo transcriptome assembly of four potential Pierce s Disease insect vectors from Arizona vineyards.</title>
        <authorList>
            <person name="Tassone E.E."/>
        </authorList>
    </citation>
    <scope>NUCLEOTIDE SEQUENCE</scope>
</reference>
<dbReference type="PANTHER" id="PTHR43157">
    <property type="entry name" value="PHOSPHATIDYLINOSITOL-GLYCAN BIOSYNTHESIS CLASS F PROTEIN-RELATED"/>
    <property type="match status" value="1"/>
</dbReference>
<dbReference type="EMBL" id="GECU01001371">
    <property type="protein sequence ID" value="JAT06336.1"/>
    <property type="molecule type" value="Transcribed_RNA"/>
</dbReference>
<dbReference type="InterPro" id="IPR036291">
    <property type="entry name" value="NAD(P)-bd_dom_sf"/>
</dbReference>
<dbReference type="SUPFAM" id="SSF51735">
    <property type="entry name" value="NAD(P)-binding Rossmann-fold domains"/>
    <property type="match status" value="1"/>
</dbReference>
<dbReference type="Pfam" id="PF00106">
    <property type="entry name" value="adh_short"/>
    <property type="match status" value="1"/>
</dbReference>
<sequence>MRWLFGGRWSSQTRLDGKTAVITGANTGVGFFTALDFYKRGCKVILACRNMTKSKNAANLIRTSCSDLKHVGEVSVVCLDLSSLQSVRDCASQLLSEEETIHILVNNAGIVTSKREVTVDGYEMQFATNHLGHFLLTLLLLPRLVRSAPARIINVTSEPHCIANSIDFDDINAEKSYFYHTAYSQTKLANILFTNELVKRLNLAGVTDVTVYSVNPGDVNTQLSGDFAYMIFPGVGWLFSKLKWLIMQSGEQGAQTTVYCAVADETAHQTGLYYSNCQIAETPTATKSEVMANLLWLKSLEMTHFEKNTDLFTPA</sequence>
<evidence type="ECO:0000313" key="4">
    <source>
        <dbReference type="EMBL" id="JAT06336.1"/>
    </source>
</evidence>
<name>A0A1B6JYN2_9HEMI</name>
<proteinExistence type="inferred from homology"/>
<evidence type="ECO:0000313" key="3">
    <source>
        <dbReference type="EMBL" id="JAT04293.1"/>
    </source>
</evidence>
<gene>
    <name evidence="3" type="ORF">g.24076</name>
    <name evidence="4" type="ORF">g.24079</name>
</gene>
<dbReference type="AlphaFoldDB" id="A0A1B6JYN2"/>
<evidence type="ECO:0000256" key="1">
    <source>
        <dbReference type="ARBA" id="ARBA00023002"/>
    </source>
</evidence>
<keyword evidence="1" id="KW-0560">Oxidoreductase</keyword>
<protein>
    <submittedName>
        <fullName evidence="3">Uncharacterized protein</fullName>
    </submittedName>
</protein>
<dbReference type="Gene3D" id="3.40.50.720">
    <property type="entry name" value="NAD(P)-binding Rossmann-like Domain"/>
    <property type="match status" value="1"/>
</dbReference>
<organism evidence="3">
    <name type="scientific">Homalodisca liturata</name>
    <dbReference type="NCBI Taxonomy" id="320908"/>
    <lineage>
        <taxon>Eukaryota</taxon>
        <taxon>Metazoa</taxon>
        <taxon>Ecdysozoa</taxon>
        <taxon>Arthropoda</taxon>
        <taxon>Hexapoda</taxon>
        <taxon>Insecta</taxon>
        <taxon>Pterygota</taxon>
        <taxon>Neoptera</taxon>
        <taxon>Paraneoptera</taxon>
        <taxon>Hemiptera</taxon>
        <taxon>Auchenorrhyncha</taxon>
        <taxon>Membracoidea</taxon>
        <taxon>Cicadellidae</taxon>
        <taxon>Cicadellinae</taxon>
        <taxon>Proconiini</taxon>
        <taxon>Homalodisca</taxon>
    </lineage>
</organism>